<name>A0A8J7TKX8_9BACT</name>
<accession>A0A8J7TKX8</accession>
<evidence type="ECO:0000313" key="2">
    <source>
        <dbReference type="Proteomes" id="UP000664277"/>
    </source>
</evidence>
<sequence length="62" mass="7051">MADAVNEAELGRSKYSNTPKEHLYHLLTIGWEPNSPLIVKFVNENGLQKDLNDWLALNKVKS</sequence>
<protein>
    <submittedName>
        <fullName evidence="1">Uncharacterized protein</fullName>
    </submittedName>
</protein>
<dbReference type="AlphaFoldDB" id="A0A8J7TKX8"/>
<reference evidence="1" key="1">
    <citation type="submission" date="2021-02" db="EMBL/GenBank/DDBJ databases">
        <title>Genome-Resolved Metagenomics of a Microbial Community Performing Photosynthetic Biological Nutrient Removal.</title>
        <authorList>
            <person name="Mcdaniel E.A."/>
        </authorList>
    </citation>
    <scope>NUCLEOTIDE SEQUENCE</scope>
    <source>
        <strain evidence="1">UWPOB_OBS1</strain>
    </source>
</reference>
<gene>
    <name evidence="1" type="ORF">J0M35_06495</name>
</gene>
<organism evidence="1 2">
    <name type="scientific">Candidatus Obscuribacter phosphatis</name>
    <dbReference type="NCBI Taxonomy" id="1906157"/>
    <lineage>
        <taxon>Bacteria</taxon>
        <taxon>Bacillati</taxon>
        <taxon>Candidatus Melainabacteria</taxon>
        <taxon>Candidatus Obscuribacterales</taxon>
        <taxon>Candidatus Obscuribacteraceae</taxon>
        <taxon>Candidatus Obscuribacter</taxon>
    </lineage>
</organism>
<proteinExistence type="predicted"/>
<dbReference type="Proteomes" id="UP000664277">
    <property type="component" value="Unassembled WGS sequence"/>
</dbReference>
<dbReference type="EMBL" id="JAFLCK010000007">
    <property type="protein sequence ID" value="MBN8659994.1"/>
    <property type="molecule type" value="Genomic_DNA"/>
</dbReference>
<evidence type="ECO:0000313" key="1">
    <source>
        <dbReference type="EMBL" id="MBN8659994.1"/>
    </source>
</evidence>
<comment type="caution">
    <text evidence="1">The sequence shown here is derived from an EMBL/GenBank/DDBJ whole genome shotgun (WGS) entry which is preliminary data.</text>
</comment>